<dbReference type="AlphaFoldDB" id="A0A9W9F5R2"/>
<dbReference type="Proteomes" id="UP001149165">
    <property type="component" value="Unassembled WGS sequence"/>
</dbReference>
<comment type="caution">
    <text evidence="2">The sequence shown here is derived from an EMBL/GenBank/DDBJ whole genome shotgun (WGS) entry which is preliminary data.</text>
</comment>
<evidence type="ECO:0000313" key="3">
    <source>
        <dbReference type="Proteomes" id="UP001149165"/>
    </source>
</evidence>
<dbReference type="OrthoDB" id="4498621at2759"/>
<feature type="compositionally biased region" description="Basic and acidic residues" evidence="1">
    <location>
        <begin position="107"/>
        <end position="118"/>
    </location>
</feature>
<proteinExistence type="predicted"/>
<feature type="compositionally biased region" description="Polar residues" evidence="1">
    <location>
        <begin position="16"/>
        <end position="37"/>
    </location>
</feature>
<sequence>MTTEGIPVQNPIPAPASTSEPTQPVQSVVHPSQTESELVSGEKPNAGANADNLEASATKPSVAPPTESSISQAVASSEPEAPVDAQVQVSKAQTQGQNQEENEDTKDEPQTGEKRDLDSTTAPASVPTVAPVAEDKKEPEAAEEPEAKKQKLDANSETVPDVKDTKEPSEPSPVAPATTTATKDTNGDSKKAGRPKKEKVKEAVKKVIPGDGIGSRTRSRTKAT</sequence>
<feature type="compositionally biased region" description="Low complexity" evidence="1">
    <location>
        <begin position="119"/>
        <end position="132"/>
    </location>
</feature>
<feature type="compositionally biased region" description="Polar residues" evidence="1">
    <location>
        <begin position="87"/>
        <end position="99"/>
    </location>
</feature>
<gene>
    <name evidence="2" type="ORF">N7456_009965</name>
</gene>
<evidence type="ECO:0000256" key="1">
    <source>
        <dbReference type="SAM" id="MobiDB-lite"/>
    </source>
</evidence>
<accession>A0A9W9F5R2</accession>
<feature type="compositionally biased region" description="Basic and acidic residues" evidence="1">
    <location>
        <begin position="133"/>
        <end position="169"/>
    </location>
</feature>
<dbReference type="EMBL" id="JAPQKH010000006">
    <property type="protein sequence ID" value="KAJ5094104.1"/>
    <property type="molecule type" value="Genomic_DNA"/>
</dbReference>
<keyword evidence="3" id="KW-1185">Reference proteome</keyword>
<feature type="compositionally biased region" description="Polar residues" evidence="1">
    <location>
        <begin position="66"/>
        <end position="75"/>
    </location>
</feature>
<feature type="region of interest" description="Disordered" evidence="1">
    <location>
        <begin position="1"/>
        <end position="224"/>
    </location>
</feature>
<protein>
    <submittedName>
        <fullName evidence="2">Uncharacterized protein</fullName>
    </submittedName>
</protein>
<reference evidence="2" key="2">
    <citation type="journal article" date="2023" name="IMA Fungus">
        <title>Comparative genomic study of the Penicillium genus elucidates a diverse pangenome and 15 lateral gene transfer events.</title>
        <authorList>
            <person name="Petersen C."/>
            <person name="Sorensen T."/>
            <person name="Nielsen M.R."/>
            <person name="Sondergaard T.E."/>
            <person name="Sorensen J.L."/>
            <person name="Fitzpatrick D.A."/>
            <person name="Frisvad J.C."/>
            <person name="Nielsen K.L."/>
        </authorList>
    </citation>
    <scope>NUCLEOTIDE SEQUENCE</scope>
    <source>
        <strain evidence="2">IBT 30069</strain>
    </source>
</reference>
<reference evidence="2" key="1">
    <citation type="submission" date="2022-11" db="EMBL/GenBank/DDBJ databases">
        <authorList>
            <person name="Petersen C."/>
        </authorList>
    </citation>
    <scope>NUCLEOTIDE SEQUENCE</scope>
    <source>
        <strain evidence="2">IBT 30069</strain>
    </source>
</reference>
<evidence type="ECO:0000313" key="2">
    <source>
        <dbReference type="EMBL" id="KAJ5094104.1"/>
    </source>
</evidence>
<name>A0A9W9F5R2_9EURO</name>
<organism evidence="2 3">
    <name type="scientific">Penicillium angulare</name>
    <dbReference type="NCBI Taxonomy" id="116970"/>
    <lineage>
        <taxon>Eukaryota</taxon>
        <taxon>Fungi</taxon>
        <taxon>Dikarya</taxon>
        <taxon>Ascomycota</taxon>
        <taxon>Pezizomycotina</taxon>
        <taxon>Eurotiomycetes</taxon>
        <taxon>Eurotiomycetidae</taxon>
        <taxon>Eurotiales</taxon>
        <taxon>Aspergillaceae</taxon>
        <taxon>Penicillium</taxon>
    </lineage>
</organism>